<keyword evidence="2" id="KW-1185">Reference proteome</keyword>
<evidence type="ECO:0000313" key="2">
    <source>
        <dbReference type="Proteomes" id="UP000198253"/>
    </source>
</evidence>
<sequence length="106" mass="11362">MRRKLLSVFAALTITVGGGTLATASPAHATGTFGLLCNLSSNGWLFASYDSYGGVGYLRTLHAGRGFRYHLSSIRDVHGRIWIFGHGAEADTTDGWILESHVHCPG</sequence>
<dbReference type="InParanoid" id="A0A1C4Y8W6"/>
<evidence type="ECO:0000313" key="1">
    <source>
        <dbReference type="EMBL" id="SCF17110.1"/>
    </source>
</evidence>
<dbReference type="AlphaFoldDB" id="A0A1C4Y8W6"/>
<protein>
    <submittedName>
        <fullName evidence="1">Uncharacterized protein</fullName>
    </submittedName>
</protein>
<gene>
    <name evidence="1" type="ORF">GA0070618_3694</name>
</gene>
<reference evidence="2" key="1">
    <citation type="submission" date="2016-06" db="EMBL/GenBank/DDBJ databases">
        <authorList>
            <person name="Varghese N."/>
            <person name="Submissions Spin"/>
        </authorList>
    </citation>
    <scope>NUCLEOTIDE SEQUENCE [LARGE SCALE GENOMIC DNA]</scope>
    <source>
        <strain evidence="2">DSM 43816</strain>
    </source>
</reference>
<dbReference type="RefSeq" id="WP_143740191.1">
    <property type="nucleotide sequence ID" value="NZ_LT607413.1"/>
</dbReference>
<organism evidence="1 2">
    <name type="scientific">Micromonospora echinospora</name>
    <name type="common">Micromonospora purpurea</name>
    <dbReference type="NCBI Taxonomy" id="1877"/>
    <lineage>
        <taxon>Bacteria</taxon>
        <taxon>Bacillati</taxon>
        <taxon>Actinomycetota</taxon>
        <taxon>Actinomycetes</taxon>
        <taxon>Micromonosporales</taxon>
        <taxon>Micromonosporaceae</taxon>
        <taxon>Micromonospora</taxon>
    </lineage>
</organism>
<name>A0A1C4Y8W6_MICEC</name>
<dbReference type="Proteomes" id="UP000198253">
    <property type="component" value="Chromosome I"/>
</dbReference>
<dbReference type="OrthoDB" id="3392870at2"/>
<accession>A0A1C4Y8W6</accession>
<dbReference type="EMBL" id="LT607413">
    <property type="protein sequence ID" value="SCF17110.1"/>
    <property type="molecule type" value="Genomic_DNA"/>
</dbReference>
<proteinExistence type="predicted"/>